<evidence type="ECO:0008006" key="3">
    <source>
        <dbReference type="Google" id="ProtNLM"/>
    </source>
</evidence>
<accession>A0ABM5V5A1</accession>
<organism evidence="1 2">
    <name type="scientific">Herbaspirillum hiltneri N3</name>
    <dbReference type="NCBI Taxonomy" id="1262470"/>
    <lineage>
        <taxon>Bacteria</taxon>
        <taxon>Pseudomonadati</taxon>
        <taxon>Pseudomonadota</taxon>
        <taxon>Betaproteobacteria</taxon>
        <taxon>Burkholderiales</taxon>
        <taxon>Oxalobacteraceae</taxon>
        <taxon>Herbaspirillum</taxon>
    </lineage>
</organism>
<evidence type="ECO:0000313" key="2">
    <source>
        <dbReference type="Proteomes" id="UP000063429"/>
    </source>
</evidence>
<keyword evidence="2" id="KW-1185">Reference proteome</keyword>
<reference evidence="2" key="1">
    <citation type="journal article" date="2015" name="Genome Announc.">
        <title>Complete Genome Sequence of Herbaspirillum hiltneri N3 (DSM 17495), Isolated from Surface-Sterilized Wheat Roots.</title>
        <authorList>
            <person name="Guizelini D."/>
            <person name="Saizaki P.M."/>
            <person name="Coimbra N.A."/>
            <person name="Weiss V.A."/>
            <person name="Faoro H."/>
            <person name="Sfeir M.Z."/>
            <person name="Baura V.A."/>
            <person name="Monteiro R.A."/>
            <person name="Chubatsu L.S."/>
            <person name="Souza E.M."/>
            <person name="Cruz L.M."/>
            <person name="Pedrosa F.O."/>
            <person name="Raittz R.T."/>
            <person name="Marchaukoski J.N."/>
            <person name="Steffens M.B."/>
        </authorList>
    </citation>
    <scope>NUCLEOTIDE SEQUENCE [LARGE SCALE GENOMIC DNA]</scope>
    <source>
        <strain evidence="2">N3</strain>
    </source>
</reference>
<dbReference type="Proteomes" id="UP000063429">
    <property type="component" value="Chromosome"/>
</dbReference>
<protein>
    <recommendedName>
        <fullName evidence="3">HEPN domain-containing protein</fullName>
    </recommendedName>
</protein>
<proteinExistence type="predicted"/>
<dbReference type="EMBL" id="CP011409">
    <property type="protein sequence ID" value="AKZ64675.1"/>
    <property type="molecule type" value="Genomic_DNA"/>
</dbReference>
<sequence>MLNLNEKRQKESKKILWEELRHVANHERLAADPDGFVAKSARYYQAAMIGAAHKNLRILARLVVGHKSHPGFSADDFLSFAGVIESLRGEELDVLAAFIKERQRRELLKAIDLNSNYWPQIQSSLIHFSPDELTAIASGLTRTGFIVAMPGLDGSSWNVTPILLRLEQTVQFNDAIKISREENG</sequence>
<name>A0ABM5V5A1_9BURK</name>
<evidence type="ECO:0000313" key="1">
    <source>
        <dbReference type="EMBL" id="AKZ64675.1"/>
    </source>
</evidence>
<gene>
    <name evidence="1" type="ORF">F506_20260</name>
</gene>